<dbReference type="GO" id="GO:0005886">
    <property type="term" value="C:plasma membrane"/>
    <property type="evidence" value="ECO:0007669"/>
    <property type="project" value="UniProtKB-SubCell"/>
</dbReference>
<evidence type="ECO:0000313" key="13">
    <source>
        <dbReference type="Proteomes" id="UP001161325"/>
    </source>
</evidence>
<feature type="transmembrane region" description="Helical" evidence="9">
    <location>
        <begin position="34"/>
        <end position="55"/>
    </location>
</feature>
<dbReference type="GO" id="GO:0005524">
    <property type="term" value="F:ATP binding"/>
    <property type="evidence" value="ECO:0007669"/>
    <property type="project" value="UniProtKB-KW"/>
</dbReference>
<feature type="domain" description="ABC transporter" evidence="10">
    <location>
        <begin position="357"/>
        <end position="592"/>
    </location>
</feature>
<keyword evidence="7 9" id="KW-1133">Transmembrane helix</keyword>
<evidence type="ECO:0000256" key="9">
    <source>
        <dbReference type="SAM" id="Phobius"/>
    </source>
</evidence>
<evidence type="ECO:0000313" key="12">
    <source>
        <dbReference type="EMBL" id="GLC24397.1"/>
    </source>
</evidence>
<reference evidence="12" key="1">
    <citation type="submission" date="2022-08" db="EMBL/GenBank/DDBJ databases">
        <title>Draft genome sequencing of Roseisolibacter agri AW1220.</title>
        <authorList>
            <person name="Tobiishi Y."/>
            <person name="Tonouchi A."/>
        </authorList>
    </citation>
    <scope>NUCLEOTIDE SEQUENCE</scope>
    <source>
        <strain evidence="12">AW1220</strain>
    </source>
</reference>
<evidence type="ECO:0000256" key="4">
    <source>
        <dbReference type="ARBA" id="ARBA00022692"/>
    </source>
</evidence>
<evidence type="ECO:0000256" key="7">
    <source>
        <dbReference type="ARBA" id="ARBA00022989"/>
    </source>
</evidence>
<keyword evidence="13" id="KW-1185">Reference proteome</keyword>
<evidence type="ECO:0000259" key="11">
    <source>
        <dbReference type="PROSITE" id="PS50929"/>
    </source>
</evidence>
<dbReference type="PROSITE" id="PS00211">
    <property type="entry name" value="ABC_TRANSPORTER_1"/>
    <property type="match status" value="1"/>
</dbReference>
<dbReference type="InterPro" id="IPR011527">
    <property type="entry name" value="ABC1_TM_dom"/>
</dbReference>
<dbReference type="EMBL" id="BRXS01000001">
    <property type="protein sequence ID" value="GLC24397.1"/>
    <property type="molecule type" value="Genomic_DNA"/>
</dbReference>
<organism evidence="12 13">
    <name type="scientific">Roseisolibacter agri</name>
    <dbReference type="NCBI Taxonomy" id="2014610"/>
    <lineage>
        <taxon>Bacteria</taxon>
        <taxon>Pseudomonadati</taxon>
        <taxon>Gemmatimonadota</taxon>
        <taxon>Gemmatimonadia</taxon>
        <taxon>Gemmatimonadales</taxon>
        <taxon>Gemmatimonadaceae</taxon>
        <taxon>Roseisolibacter</taxon>
    </lineage>
</organism>
<evidence type="ECO:0000256" key="6">
    <source>
        <dbReference type="ARBA" id="ARBA00022840"/>
    </source>
</evidence>
<keyword evidence="5" id="KW-0547">Nucleotide-binding</keyword>
<dbReference type="PANTHER" id="PTHR43394">
    <property type="entry name" value="ATP-DEPENDENT PERMEASE MDL1, MITOCHONDRIAL"/>
    <property type="match status" value="1"/>
</dbReference>
<keyword evidence="2" id="KW-0813">Transport</keyword>
<feature type="transmembrane region" description="Helical" evidence="9">
    <location>
        <begin position="174"/>
        <end position="196"/>
    </location>
</feature>
<keyword evidence="3" id="KW-1003">Cell membrane</keyword>
<evidence type="ECO:0000259" key="10">
    <source>
        <dbReference type="PROSITE" id="PS50893"/>
    </source>
</evidence>
<evidence type="ECO:0000256" key="3">
    <source>
        <dbReference type="ARBA" id="ARBA00022475"/>
    </source>
</evidence>
<keyword evidence="6 12" id="KW-0067">ATP-binding</keyword>
<accession>A0AA37Q4D1</accession>
<dbReference type="SMART" id="SM00382">
    <property type="entry name" value="AAA"/>
    <property type="match status" value="1"/>
</dbReference>
<sequence>MSDASSPARPSRRPVSPRPLARLLPYLRPHAGRLAIAFVCLLVAAAAGLVFPRVVRELLDAAFRDGSRARLDRMALGLLAVFAVQGVMNYVQVLLLSSATEHVLARLREALFAHLVRLSPGFFTERRTGELTSRLSSDLVLLQSVLNTWVSEFTRQVLFLVGGVLLLTLTDPTLTLTIIAVAPVVVAVAFVFARLLRRASTGVQDRVADSTALADEVFGQIRTVQSFVREGEETRRYQALLGGVVDAAVARARLRALFFGVVGFVAFAGVTAVLWMGGRRVLAGTLTAGALVQFLFYAFFIAAAVGSLASLFGHFQEAIGAAQRVFELLDTAPTVAEPAHPVPLARQSGRGATGVAVALEDVHFRYADGLPDVLHGVTLRAAPGEVVALVGRSGAGKTTVASLLPRFWDVTGGRVTLDGHDVRELSFADLRGAIGVVPQEPALFSGSVRDNIALARPGASDAEIEAASRAAHAHEFVVRLPQGYATPVGERGVKLSGGQRQRIAIARVFLKDPAVVVLDEATSSLDTESERLVEEALEELLQGRTTLIIAHRLSTVRRADRVVVLDQGRVVEEGTHAELLAQGGAYASLYNGQFRAEDVVGA</sequence>
<dbReference type="InterPro" id="IPR027417">
    <property type="entry name" value="P-loop_NTPase"/>
</dbReference>
<dbReference type="FunFam" id="3.40.50.300:FF:000299">
    <property type="entry name" value="ABC transporter ATP-binding protein/permease"/>
    <property type="match status" value="1"/>
</dbReference>
<dbReference type="GO" id="GO:0090374">
    <property type="term" value="P:oligopeptide export from mitochondrion"/>
    <property type="evidence" value="ECO:0007669"/>
    <property type="project" value="TreeGrafter"/>
</dbReference>
<dbReference type="InterPro" id="IPR003593">
    <property type="entry name" value="AAA+_ATPase"/>
</dbReference>
<evidence type="ECO:0000256" key="1">
    <source>
        <dbReference type="ARBA" id="ARBA00004651"/>
    </source>
</evidence>
<comment type="caution">
    <text evidence="12">The sequence shown here is derived from an EMBL/GenBank/DDBJ whole genome shotgun (WGS) entry which is preliminary data.</text>
</comment>
<dbReference type="GO" id="GO:0016887">
    <property type="term" value="F:ATP hydrolysis activity"/>
    <property type="evidence" value="ECO:0007669"/>
    <property type="project" value="InterPro"/>
</dbReference>
<name>A0AA37Q4D1_9BACT</name>
<evidence type="ECO:0000256" key="2">
    <source>
        <dbReference type="ARBA" id="ARBA00022448"/>
    </source>
</evidence>
<dbReference type="PROSITE" id="PS50893">
    <property type="entry name" value="ABC_TRANSPORTER_2"/>
    <property type="match status" value="1"/>
</dbReference>
<dbReference type="AlphaFoldDB" id="A0AA37Q4D1"/>
<dbReference type="RefSeq" id="WP_284348847.1">
    <property type="nucleotide sequence ID" value="NZ_BRXS01000001.1"/>
</dbReference>
<dbReference type="Gene3D" id="3.40.50.300">
    <property type="entry name" value="P-loop containing nucleotide triphosphate hydrolases"/>
    <property type="match status" value="1"/>
</dbReference>
<feature type="domain" description="ABC transmembrane type-1" evidence="11">
    <location>
        <begin position="35"/>
        <end position="317"/>
    </location>
</feature>
<keyword evidence="4 9" id="KW-0812">Transmembrane</keyword>
<proteinExistence type="predicted"/>
<dbReference type="CDD" id="cd18576">
    <property type="entry name" value="ABC_6TM_bac_exporter_ABCB8_10_like"/>
    <property type="match status" value="1"/>
</dbReference>
<dbReference type="Pfam" id="PF00664">
    <property type="entry name" value="ABC_membrane"/>
    <property type="match status" value="1"/>
</dbReference>
<feature type="transmembrane region" description="Helical" evidence="9">
    <location>
        <begin position="256"/>
        <end position="275"/>
    </location>
</feature>
<keyword evidence="8 9" id="KW-0472">Membrane</keyword>
<evidence type="ECO:0000256" key="8">
    <source>
        <dbReference type="ARBA" id="ARBA00023136"/>
    </source>
</evidence>
<dbReference type="PANTHER" id="PTHR43394:SF1">
    <property type="entry name" value="ATP-BINDING CASSETTE SUB-FAMILY B MEMBER 10, MITOCHONDRIAL"/>
    <property type="match status" value="1"/>
</dbReference>
<dbReference type="SUPFAM" id="SSF90123">
    <property type="entry name" value="ABC transporter transmembrane region"/>
    <property type="match status" value="1"/>
</dbReference>
<protein>
    <submittedName>
        <fullName evidence="12">ABC transporter ATP-binding protein</fullName>
    </submittedName>
</protein>
<dbReference type="GO" id="GO:0015421">
    <property type="term" value="F:ABC-type oligopeptide transporter activity"/>
    <property type="evidence" value="ECO:0007669"/>
    <property type="project" value="TreeGrafter"/>
</dbReference>
<gene>
    <name evidence="12" type="ORF">rosag_09100</name>
</gene>
<dbReference type="PROSITE" id="PS50929">
    <property type="entry name" value="ABC_TM1F"/>
    <property type="match status" value="1"/>
</dbReference>
<comment type="subcellular location">
    <subcellularLocation>
        <location evidence="1">Cell membrane</location>
        <topology evidence="1">Multi-pass membrane protein</topology>
    </subcellularLocation>
</comment>
<dbReference type="SUPFAM" id="SSF52540">
    <property type="entry name" value="P-loop containing nucleoside triphosphate hydrolases"/>
    <property type="match status" value="1"/>
</dbReference>
<dbReference type="InterPro" id="IPR039421">
    <property type="entry name" value="Type_1_exporter"/>
</dbReference>
<dbReference type="InterPro" id="IPR003439">
    <property type="entry name" value="ABC_transporter-like_ATP-bd"/>
</dbReference>
<dbReference type="Pfam" id="PF00005">
    <property type="entry name" value="ABC_tran"/>
    <property type="match status" value="1"/>
</dbReference>
<dbReference type="Gene3D" id="1.20.1560.10">
    <property type="entry name" value="ABC transporter type 1, transmembrane domain"/>
    <property type="match status" value="1"/>
</dbReference>
<evidence type="ECO:0000256" key="5">
    <source>
        <dbReference type="ARBA" id="ARBA00022741"/>
    </source>
</evidence>
<dbReference type="Proteomes" id="UP001161325">
    <property type="component" value="Unassembled WGS sequence"/>
</dbReference>
<feature type="transmembrane region" description="Helical" evidence="9">
    <location>
        <begin position="76"/>
        <end position="97"/>
    </location>
</feature>
<dbReference type="InterPro" id="IPR036640">
    <property type="entry name" value="ABC1_TM_sf"/>
</dbReference>
<dbReference type="InterPro" id="IPR017871">
    <property type="entry name" value="ABC_transporter-like_CS"/>
</dbReference>
<feature type="transmembrane region" description="Helical" evidence="9">
    <location>
        <begin position="295"/>
        <end position="315"/>
    </location>
</feature>